<gene>
    <name evidence="10" type="primary">comE</name>
    <name evidence="10" type="ordered locus">MK0393</name>
</gene>
<comment type="pathway">
    <text evidence="5">Cofactor biosynthesis; coenzyme M biosynthesis; sulfoacetaldehyde from phosphoenolpyruvate and sulfite: step 4/4.</text>
</comment>
<sequence>MGMKRIEALRVVADVAERYDAVVTVHLGFPARELYRVNDRRLNFYMLGAMGQSCSVGLGLALCTDREVLAIEGDGGLMMNMGVLPTIAQERPRNYTLVLIDNSTYATTGDQPTPSDRIDWEKVAEAHGLTYFEASEPESAEVALEDALATEGPRMVRLEVEPGNADVPLIDLDPEEIKVRFVRALREG</sequence>
<dbReference type="EMBL" id="AE009439">
    <property type="protein sequence ID" value="AAM01608.1"/>
    <property type="molecule type" value="Genomic_DNA"/>
</dbReference>
<dbReference type="EC" id="4.1.1.79" evidence="7"/>
<evidence type="ECO:0000256" key="2">
    <source>
        <dbReference type="ARBA" id="ARBA00022793"/>
    </source>
</evidence>
<keyword evidence="2" id="KW-0210">Decarboxylase</keyword>
<organism evidence="10 11">
    <name type="scientific">Methanopyrus kandleri (strain AV19 / DSM 6324 / JCM 9639 / NBRC 100938)</name>
    <dbReference type="NCBI Taxonomy" id="190192"/>
    <lineage>
        <taxon>Archaea</taxon>
        <taxon>Methanobacteriati</taxon>
        <taxon>Methanobacteriota</taxon>
        <taxon>Methanomada group</taxon>
        <taxon>Methanopyri</taxon>
        <taxon>Methanopyrales</taxon>
        <taxon>Methanopyraceae</taxon>
        <taxon>Methanopyrus</taxon>
    </lineage>
</organism>
<dbReference type="Proteomes" id="UP000001826">
    <property type="component" value="Chromosome"/>
</dbReference>
<dbReference type="CDD" id="cd03372">
    <property type="entry name" value="TPP_ComE"/>
    <property type="match status" value="1"/>
</dbReference>
<dbReference type="PaxDb" id="190192-MK0393"/>
<protein>
    <recommendedName>
        <fullName evidence="7">sulfopyruvate decarboxylase</fullName>
        <ecNumber evidence="7">4.1.1.79</ecNumber>
    </recommendedName>
</protein>
<dbReference type="GO" id="GO:0019295">
    <property type="term" value="P:coenzyme M biosynthetic process"/>
    <property type="evidence" value="ECO:0007669"/>
    <property type="project" value="UniProtKB-KW"/>
</dbReference>
<dbReference type="InterPro" id="IPR011766">
    <property type="entry name" value="TPP_enzyme_TPP-bd"/>
</dbReference>
<dbReference type="GO" id="GO:0050545">
    <property type="term" value="F:sulfopyruvate decarboxylase activity"/>
    <property type="evidence" value="ECO:0007669"/>
    <property type="project" value="UniProtKB-EC"/>
</dbReference>
<dbReference type="SUPFAM" id="SSF52518">
    <property type="entry name" value="Thiamin diphosphate-binding fold (THDP-binding)"/>
    <property type="match status" value="1"/>
</dbReference>
<evidence type="ECO:0000256" key="8">
    <source>
        <dbReference type="ARBA" id="ARBA00048551"/>
    </source>
</evidence>
<keyword evidence="3" id="KW-0456">Lyase</keyword>
<comment type="function">
    <text evidence="4">Involved in the biosynthesis of the coenzyme M (2-mercaptoethanesulfonic acid). Catalyzes the decarboxylation of sulfopyruvate to sulfoacetaldehyde.</text>
</comment>
<accession>Q8TYA9</accession>
<dbReference type="HOGENOM" id="CLU_117492_1_0_2"/>
<comment type="catalytic activity">
    <reaction evidence="8">
        <text>3-sulfopyruvate + H(+) = sulfoacetaldehyde + CO2</text>
        <dbReference type="Rhea" id="RHEA:20948"/>
        <dbReference type="ChEBI" id="CHEBI:15378"/>
        <dbReference type="ChEBI" id="CHEBI:16526"/>
        <dbReference type="ChEBI" id="CHEBI:57940"/>
        <dbReference type="ChEBI" id="CHEBI:58246"/>
        <dbReference type="EC" id="4.1.1.79"/>
    </reaction>
</comment>
<dbReference type="InParanoid" id="Q8TYA9"/>
<keyword evidence="1" id="KW-0174">Coenzyme M biosynthesis</keyword>
<dbReference type="GO" id="GO:0030976">
    <property type="term" value="F:thiamine pyrophosphate binding"/>
    <property type="evidence" value="ECO:0007669"/>
    <property type="project" value="InterPro"/>
</dbReference>
<dbReference type="InterPro" id="IPR051818">
    <property type="entry name" value="TPP_dependent_decarboxylase"/>
</dbReference>
<evidence type="ECO:0000256" key="7">
    <source>
        <dbReference type="ARBA" id="ARBA00038875"/>
    </source>
</evidence>
<dbReference type="InterPro" id="IPR029061">
    <property type="entry name" value="THDP-binding"/>
</dbReference>
<dbReference type="InterPro" id="IPR022494">
    <property type="entry name" value="Sulfopyruvate_deCO2ase_bsu"/>
</dbReference>
<evidence type="ECO:0000313" key="11">
    <source>
        <dbReference type="Proteomes" id="UP000001826"/>
    </source>
</evidence>
<feature type="domain" description="Thiamine pyrophosphate enzyme TPP-binding" evidence="9">
    <location>
        <begin position="39"/>
        <end position="156"/>
    </location>
</feature>
<keyword evidence="11" id="KW-1185">Reference proteome</keyword>
<dbReference type="Pfam" id="PF02775">
    <property type="entry name" value="TPP_enzyme_C"/>
    <property type="match status" value="1"/>
</dbReference>
<reference evidence="10 11" key="1">
    <citation type="journal article" date="2002" name="Proc. Natl. Acad. Sci. U.S.A.">
        <title>The complete genome of hyperthermophile Methanopyrus kandleri AV19 and monophyly of archaeal methanogens.</title>
        <authorList>
            <person name="Slesarev A.I."/>
            <person name="Mezhevaya K.V."/>
            <person name="Makarova K.S."/>
            <person name="Polushin N.N."/>
            <person name="Shcherbinina O.V."/>
            <person name="Shakhova V.V."/>
            <person name="Belova G.I."/>
            <person name="Aravind L."/>
            <person name="Natale D.A."/>
            <person name="Rogozin I.B."/>
            <person name="Tatusov R.L."/>
            <person name="Wolf Y.I."/>
            <person name="Stetter K.O."/>
            <person name="Malykh A.G."/>
            <person name="Koonin E.V."/>
            <person name="Kozyavkin S.A."/>
        </authorList>
    </citation>
    <scope>NUCLEOTIDE SEQUENCE [LARGE SCALE GENOMIC DNA]</scope>
    <source>
        <strain evidence="11">AV19 / DSM 6324 / JCM 9639 / NBRC 100938</strain>
    </source>
</reference>
<evidence type="ECO:0000256" key="6">
    <source>
        <dbReference type="ARBA" id="ARBA00038733"/>
    </source>
</evidence>
<dbReference type="PANTHER" id="PTHR42818:SF1">
    <property type="entry name" value="SULFOPYRUVATE DECARBOXYLASE"/>
    <property type="match status" value="1"/>
</dbReference>
<dbReference type="Gene3D" id="3.40.50.970">
    <property type="match status" value="1"/>
</dbReference>
<evidence type="ECO:0000256" key="1">
    <source>
        <dbReference type="ARBA" id="ARBA00022545"/>
    </source>
</evidence>
<dbReference type="NCBIfam" id="TIGR03846">
    <property type="entry name" value="sulfopy_beta"/>
    <property type="match status" value="1"/>
</dbReference>
<evidence type="ECO:0000256" key="5">
    <source>
        <dbReference type="ARBA" id="ARBA00037914"/>
    </source>
</evidence>
<evidence type="ECO:0000256" key="4">
    <source>
        <dbReference type="ARBA" id="ARBA00037396"/>
    </source>
</evidence>
<dbReference type="PANTHER" id="PTHR42818">
    <property type="entry name" value="SULFOPYRUVATE DECARBOXYLASE SUBUNIT ALPHA"/>
    <property type="match status" value="1"/>
</dbReference>
<dbReference type="AlphaFoldDB" id="Q8TYA9"/>
<proteinExistence type="predicted"/>
<evidence type="ECO:0000256" key="3">
    <source>
        <dbReference type="ARBA" id="ARBA00023239"/>
    </source>
</evidence>
<name>Q8TYA9_METKA</name>
<dbReference type="STRING" id="190192.MK0393"/>
<dbReference type="EnsemblBacteria" id="AAM01608">
    <property type="protein sequence ID" value="AAM01608"/>
    <property type="gene ID" value="MK0393"/>
</dbReference>
<comment type="subunit">
    <text evidence="6">Heterododecamer composed of 6 subunits alpha and 6 subunits beta.</text>
</comment>
<evidence type="ECO:0000259" key="9">
    <source>
        <dbReference type="Pfam" id="PF02775"/>
    </source>
</evidence>
<dbReference type="KEGG" id="mka:MK0393"/>
<evidence type="ECO:0000313" key="10">
    <source>
        <dbReference type="EMBL" id="AAM01608.1"/>
    </source>
</evidence>